<dbReference type="Proteomes" id="UP000599523">
    <property type="component" value="Unassembled WGS sequence"/>
</dbReference>
<evidence type="ECO:0000313" key="2">
    <source>
        <dbReference type="Proteomes" id="UP000599523"/>
    </source>
</evidence>
<organism evidence="1 2">
    <name type="scientific">Azoarcus taiwanensis</name>
    <dbReference type="NCBI Taxonomy" id="666964"/>
    <lineage>
        <taxon>Bacteria</taxon>
        <taxon>Pseudomonadati</taxon>
        <taxon>Pseudomonadota</taxon>
        <taxon>Betaproteobacteria</taxon>
        <taxon>Rhodocyclales</taxon>
        <taxon>Zoogloeaceae</taxon>
        <taxon>Azoarcus</taxon>
    </lineage>
</organism>
<name>A0A972F8Q1_9RHOO</name>
<gene>
    <name evidence="1" type="ORF">GPA21_12335</name>
</gene>
<dbReference type="GO" id="GO:0047938">
    <property type="term" value="F:glucose-6-phosphate 1-epimerase activity"/>
    <property type="evidence" value="ECO:0007669"/>
    <property type="project" value="TreeGrafter"/>
</dbReference>
<dbReference type="SUPFAM" id="SSF74650">
    <property type="entry name" value="Galactose mutarotase-like"/>
    <property type="match status" value="1"/>
</dbReference>
<dbReference type="GO" id="GO:0005975">
    <property type="term" value="P:carbohydrate metabolic process"/>
    <property type="evidence" value="ECO:0007669"/>
    <property type="project" value="InterPro"/>
</dbReference>
<dbReference type="GO" id="GO:0005737">
    <property type="term" value="C:cytoplasm"/>
    <property type="evidence" value="ECO:0007669"/>
    <property type="project" value="TreeGrafter"/>
</dbReference>
<dbReference type="InterPro" id="IPR014718">
    <property type="entry name" value="GH-type_carb-bd"/>
</dbReference>
<reference evidence="1" key="1">
    <citation type="submission" date="2019-12" db="EMBL/GenBank/DDBJ databases">
        <title>Comparative genomics gives insights into the taxonomy of the Azoarcus-Aromatoleum group and reveals separate origins of nif in the plant-associated Azoarcus and non-plant-associated Aromatoleum sub-groups.</title>
        <authorList>
            <person name="Lafos M."/>
            <person name="Maluk M."/>
            <person name="Batista M."/>
            <person name="Junghare M."/>
            <person name="Carmona M."/>
            <person name="Faoro H."/>
            <person name="Cruz L.M."/>
            <person name="Battistoni F."/>
            <person name="De Souza E."/>
            <person name="Pedrosa F."/>
            <person name="Chen W.-M."/>
            <person name="Poole P.S."/>
            <person name="Dixon R.A."/>
            <person name="James E.K."/>
        </authorList>
    </citation>
    <scope>NUCLEOTIDE SEQUENCE</scope>
    <source>
        <strain evidence="1">NSC3</strain>
    </source>
</reference>
<sequence length="56" mass="6238">PDVVVWNPWEADCAALPDMAPLDFRRMLCIEAAAARHKVALDAGTTWFGRQTLIVQ</sequence>
<keyword evidence="2" id="KW-1185">Reference proteome</keyword>
<comment type="caution">
    <text evidence="1">The sequence shown here is derived from an EMBL/GenBank/DDBJ whole genome shotgun (WGS) entry which is preliminary data.</text>
</comment>
<dbReference type="EMBL" id="WTVM01000072">
    <property type="protein sequence ID" value="NMG03755.1"/>
    <property type="molecule type" value="Genomic_DNA"/>
</dbReference>
<protein>
    <submittedName>
        <fullName evidence="1">D-hexose-6-phosphate mutarotase</fullName>
    </submittedName>
</protein>
<dbReference type="PANTHER" id="PTHR11122:SF13">
    <property type="entry name" value="GLUCOSE-6-PHOSPHATE 1-EPIMERASE"/>
    <property type="match status" value="1"/>
</dbReference>
<evidence type="ECO:0000313" key="1">
    <source>
        <dbReference type="EMBL" id="NMG03755.1"/>
    </source>
</evidence>
<dbReference type="InterPro" id="IPR011013">
    <property type="entry name" value="Gal_mutarotase_sf_dom"/>
</dbReference>
<feature type="non-terminal residue" evidence="1">
    <location>
        <position position="1"/>
    </location>
</feature>
<dbReference type="GO" id="GO:0030246">
    <property type="term" value="F:carbohydrate binding"/>
    <property type="evidence" value="ECO:0007669"/>
    <property type="project" value="InterPro"/>
</dbReference>
<dbReference type="PANTHER" id="PTHR11122">
    <property type="entry name" value="APOSPORY-ASSOCIATED PROTEIN C-RELATED"/>
    <property type="match status" value="1"/>
</dbReference>
<proteinExistence type="predicted"/>
<dbReference type="AlphaFoldDB" id="A0A972F8Q1"/>
<accession>A0A972F8Q1</accession>
<dbReference type="Gene3D" id="2.70.98.10">
    <property type="match status" value="1"/>
</dbReference>